<dbReference type="GO" id="GO:0016020">
    <property type="term" value="C:membrane"/>
    <property type="evidence" value="ECO:0007669"/>
    <property type="project" value="UniProtKB-SubCell"/>
</dbReference>
<keyword evidence="4" id="KW-0067">ATP-binding</keyword>
<dbReference type="STRING" id="307972.A0A2G8KDL9"/>
<proteinExistence type="predicted"/>
<evidence type="ECO:0000256" key="4">
    <source>
        <dbReference type="ARBA" id="ARBA00022840"/>
    </source>
</evidence>
<organism evidence="10 11">
    <name type="scientific">Stichopus japonicus</name>
    <name type="common">Sea cucumber</name>
    <dbReference type="NCBI Taxonomy" id="307972"/>
    <lineage>
        <taxon>Eukaryota</taxon>
        <taxon>Metazoa</taxon>
        <taxon>Echinodermata</taxon>
        <taxon>Eleutherozoa</taxon>
        <taxon>Echinozoa</taxon>
        <taxon>Holothuroidea</taxon>
        <taxon>Aspidochirotacea</taxon>
        <taxon>Aspidochirotida</taxon>
        <taxon>Stichopodidae</taxon>
        <taxon>Apostichopus</taxon>
    </lineage>
</organism>
<evidence type="ECO:0000256" key="1">
    <source>
        <dbReference type="ARBA" id="ARBA00004167"/>
    </source>
</evidence>
<dbReference type="SMART" id="SM00219">
    <property type="entry name" value="TyrKc"/>
    <property type="match status" value="1"/>
</dbReference>
<dbReference type="EMBL" id="MRZV01000666">
    <property type="protein sequence ID" value="PIK46096.1"/>
    <property type="molecule type" value="Genomic_DNA"/>
</dbReference>
<accession>A0A2G8KDL9</accession>
<gene>
    <name evidence="10" type="ORF">BSL78_17035</name>
</gene>
<feature type="domain" description="Protein kinase" evidence="8">
    <location>
        <begin position="175"/>
        <end position="435"/>
    </location>
</feature>
<dbReference type="AlphaFoldDB" id="A0A2G8KDL9"/>
<evidence type="ECO:0000256" key="7">
    <source>
        <dbReference type="SAM" id="Phobius"/>
    </source>
</evidence>
<sequence>MVSLKIELTGLKIGRADLILGGFIYQRLLKMFTKGFIFTDKVAIPEVHLIIFGQPQDDYVMIDGSQMVVAVCQINGTRHDLNLTWLIDNQNIDLFKAAEVVSKTVDIRDNLYTLETRLSFPYEQSQGNVTCVLNGVWQTRHCASFVMQKEKNVSEEGEVPAPKHRVNYVILIAIFGSVTILGIFCAILIWKVYETYDLPSYDKQVQGKMYNVEDLHRIYQMKVGVIYTRWMGTINLSSEEKRCVVVTTPSGQICLFHTHLNCKTLDKHLRIPLEGNVEKIPSVAMTITEVMKQKAYVIIRKFLYFFQFVHPRLSTKKILLTDKAECKLYDFCLTKDARHTVRTYKKQNDFFDYNAPPEVVSRSEYSYKSDVWYIALVIWEILQPGSSPFTIKGNTTVLEKWPNAYEEIRNDILFNCWTSDCSVRPGISKIRSSFMQICGLSVQSEYTHCLEKNSDKNMGDTNPYERSLSVP</sequence>
<dbReference type="Proteomes" id="UP000230750">
    <property type="component" value="Unassembled WGS sequence"/>
</dbReference>
<dbReference type="SUPFAM" id="SSF56112">
    <property type="entry name" value="Protein kinase-like (PK-like)"/>
    <property type="match status" value="1"/>
</dbReference>
<evidence type="ECO:0000259" key="9">
    <source>
        <dbReference type="PROSITE" id="PS50835"/>
    </source>
</evidence>
<evidence type="ECO:0000256" key="2">
    <source>
        <dbReference type="ARBA" id="ARBA00022692"/>
    </source>
</evidence>
<dbReference type="InterPro" id="IPR013783">
    <property type="entry name" value="Ig-like_fold"/>
</dbReference>
<dbReference type="InterPro" id="IPR050198">
    <property type="entry name" value="Non-receptor_tyrosine_kinases"/>
</dbReference>
<dbReference type="GO" id="GO:0005524">
    <property type="term" value="F:ATP binding"/>
    <property type="evidence" value="ECO:0007669"/>
    <property type="project" value="UniProtKB-KW"/>
</dbReference>
<feature type="domain" description="Ig-like" evidence="9">
    <location>
        <begin position="45"/>
        <end position="154"/>
    </location>
</feature>
<dbReference type="GO" id="GO:0004713">
    <property type="term" value="F:protein tyrosine kinase activity"/>
    <property type="evidence" value="ECO:0007669"/>
    <property type="project" value="InterPro"/>
</dbReference>
<dbReference type="InterPro" id="IPR000719">
    <property type="entry name" value="Prot_kinase_dom"/>
</dbReference>
<dbReference type="InterPro" id="IPR007110">
    <property type="entry name" value="Ig-like_dom"/>
</dbReference>
<keyword evidence="2 7" id="KW-0812">Transmembrane</keyword>
<feature type="transmembrane region" description="Helical" evidence="7">
    <location>
        <begin position="168"/>
        <end position="190"/>
    </location>
</feature>
<dbReference type="InterPro" id="IPR001245">
    <property type="entry name" value="Ser-Thr/Tyr_kinase_cat_dom"/>
</dbReference>
<reference evidence="10 11" key="1">
    <citation type="journal article" date="2017" name="PLoS Biol.">
        <title>The sea cucumber genome provides insights into morphological evolution and visceral regeneration.</title>
        <authorList>
            <person name="Zhang X."/>
            <person name="Sun L."/>
            <person name="Yuan J."/>
            <person name="Sun Y."/>
            <person name="Gao Y."/>
            <person name="Zhang L."/>
            <person name="Li S."/>
            <person name="Dai H."/>
            <person name="Hamel J.F."/>
            <person name="Liu C."/>
            <person name="Yu Y."/>
            <person name="Liu S."/>
            <person name="Lin W."/>
            <person name="Guo K."/>
            <person name="Jin S."/>
            <person name="Xu P."/>
            <person name="Storey K.B."/>
            <person name="Huan P."/>
            <person name="Zhang T."/>
            <person name="Zhou Y."/>
            <person name="Zhang J."/>
            <person name="Lin C."/>
            <person name="Li X."/>
            <person name="Xing L."/>
            <person name="Huo D."/>
            <person name="Sun M."/>
            <person name="Wang L."/>
            <person name="Mercier A."/>
            <person name="Li F."/>
            <person name="Yang H."/>
            <person name="Xiang J."/>
        </authorList>
    </citation>
    <scope>NUCLEOTIDE SEQUENCE [LARGE SCALE GENOMIC DNA]</scope>
    <source>
        <strain evidence="10">Shaxun</strain>
        <tissue evidence="10">Muscle</tissue>
    </source>
</reference>
<keyword evidence="5 7" id="KW-1133">Transmembrane helix</keyword>
<keyword evidence="11" id="KW-1185">Reference proteome</keyword>
<evidence type="ECO:0000313" key="11">
    <source>
        <dbReference type="Proteomes" id="UP000230750"/>
    </source>
</evidence>
<dbReference type="Gene3D" id="2.60.40.10">
    <property type="entry name" value="Immunoglobulins"/>
    <property type="match status" value="1"/>
</dbReference>
<comment type="caution">
    <text evidence="10">The sequence shown here is derived from an EMBL/GenBank/DDBJ whole genome shotgun (WGS) entry which is preliminary data.</text>
</comment>
<evidence type="ECO:0000256" key="6">
    <source>
        <dbReference type="ARBA" id="ARBA00023136"/>
    </source>
</evidence>
<dbReference type="InterPro" id="IPR011009">
    <property type="entry name" value="Kinase-like_dom_sf"/>
</dbReference>
<dbReference type="PROSITE" id="PS50835">
    <property type="entry name" value="IG_LIKE"/>
    <property type="match status" value="1"/>
</dbReference>
<evidence type="ECO:0000256" key="5">
    <source>
        <dbReference type="ARBA" id="ARBA00022989"/>
    </source>
</evidence>
<evidence type="ECO:0000259" key="8">
    <source>
        <dbReference type="PROSITE" id="PS50011"/>
    </source>
</evidence>
<comment type="subcellular location">
    <subcellularLocation>
        <location evidence="1">Membrane</location>
        <topology evidence="1">Single-pass membrane protein</topology>
    </subcellularLocation>
</comment>
<name>A0A2G8KDL9_STIJA</name>
<evidence type="ECO:0000313" key="10">
    <source>
        <dbReference type="EMBL" id="PIK46096.1"/>
    </source>
</evidence>
<dbReference type="Gene3D" id="1.10.510.10">
    <property type="entry name" value="Transferase(Phosphotransferase) domain 1"/>
    <property type="match status" value="1"/>
</dbReference>
<dbReference type="OrthoDB" id="5979581at2759"/>
<dbReference type="InterPro" id="IPR020635">
    <property type="entry name" value="Tyr_kinase_cat_dom"/>
</dbReference>
<dbReference type="Pfam" id="PF07714">
    <property type="entry name" value="PK_Tyr_Ser-Thr"/>
    <property type="match status" value="1"/>
</dbReference>
<keyword evidence="6 7" id="KW-0472">Membrane</keyword>
<evidence type="ECO:0000256" key="3">
    <source>
        <dbReference type="ARBA" id="ARBA00022741"/>
    </source>
</evidence>
<dbReference type="PROSITE" id="PS50011">
    <property type="entry name" value="PROTEIN_KINASE_DOM"/>
    <property type="match status" value="1"/>
</dbReference>
<keyword evidence="3" id="KW-0547">Nucleotide-binding</keyword>
<dbReference type="PANTHER" id="PTHR24418">
    <property type="entry name" value="TYROSINE-PROTEIN KINASE"/>
    <property type="match status" value="1"/>
</dbReference>
<protein>
    <submittedName>
        <fullName evidence="10">Uncharacterized protein</fullName>
    </submittedName>
</protein>